<comment type="caution">
    <text evidence="2">The sequence shown here is derived from an EMBL/GenBank/DDBJ whole genome shotgun (WGS) entry which is preliminary data.</text>
</comment>
<keyword evidence="1" id="KW-0472">Membrane</keyword>
<evidence type="ECO:0008006" key="4">
    <source>
        <dbReference type="Google" id="ProtNLM"/>
    </source>
</evidence>
<dbReference type="EMBL" id="JAPDSH010000001">
    <property type="protein sequence ID" value="MDF0479148.1"/>
    <property type="molecule type" value="Genomic_DNA"/>
</dbReference>
<keyword evidence="1" id="KW-1133">Transmembrane helix</keyword>
<name>A0ABT5WZF9_9ENTE</name>
<feature type="transmembrane region" description="Helical" evidence="1">
    <location>
        <begin position="32"/>
        <end position="54"/>
    </location>
</feature>
<protein>
    <recommendedName>
        <fullName evidence="4">DUF2127 domain-containing protein</fullName>
    </recommendedName>
</protein>
<feature type="transmembrane region" description="Helical" evidence="1">
    <location>
        <begin position="130"/>
        <end position="149"/>
    </location>
</feature>
<gene>
    <name evidence="2" type="ORF">OL233_02510</name>
</gene>
<evidence type="ECO:0000313" key="2">
    <source>
        <dbReference type="EMBL" id="MDF0479148.1"/>
    </source>
</evidence>
<proteinExistence type="predicted"/>
<reference evidence="2" key="1">
    <citation type="submission" date="2022-10" db="EMBL/GenBank/DDBJ databases">
        <title>Vagococcus sp. isolated from poultry meat.</title>
        <authorList>
            <person name="Johansson P."/>
            <person name="Bjorkroth J."/>
        </authorList>
    </citation>
    <scope>NUCLEOTIDE SEQUENCE</scope>
    <source>
        <strain evidence="2">PNs007</strain>
    </source>
</reference>
<feature type="transmembrane region" description="Helical" evidence="1">
    <location>
        <begin position="74"/>
        <end position="97"/>
    </location>
</feature>
<feature type="transmembrane region" description="Helical" evidence="1">
    <location>
        <begin position="104"/>
        <end position="124"/>
    </location>
</feature>
<accession>A0ABT5WZF9</accession>
<keyword evidence="1" id="KW-0812">Transmembrane</keyword>
<dbReference type="Proteomes" id="UP001147148">
    <property type="component" value="Unassembled WGS sequence"/>
</dbReference>
<sequence length="159" mass="18308">MTQPNFYESIKTRLSLDYLVGNISNHSLKSGYILLIAVVDSHALFGLVALPIFLEGEELTFRTLDGFVTSLSKFDSIFIFWLLLGLILIIHAALVLYHYRRKHFLKGSLNIPMIVAIVLVGIFQMKFQKIAISLSAITTFSYYIGYFWLKRTKVFYEKK</sequence>
<evidence type="ECO:0000256" key="1">
    <source>
        <dbReference type="SAM" id="Phobius"/>
    </source>
</evidence>
<dbReference type="RefSeq" id="WP_275470787.1">
    <property type="nucleotide sequence ID" value="NZ_JAPDSH010000001.1"/>
</dbReference>
<keyword evidence="3" id="KW-1185">Reference proteome</keyword>
<organism evidence="2 3">
    <name type="scientific">Vagococcus proximus</name>
    <dbReference type="NCBI Taxonomy" id="2991417"/>
    <lineage>
        <taxon>Bacteria</taxon>
        <taxon>Bacillati</taxon>
        <taxon>Bacillota</taxon>
        <taxon>Bacilli</taxon>
        <taxon>Lactobacillales</taxon>
        <taxon>Enterococcaceae</taxon>
        <taxon>Vagococcus</taxon>
    </lineage>
</organism>
<evidence type="ECO:0000313" key="3">
    <source>
        <dbReference type="Proteomes" id="UP001147148"/>
    </source>
</evidence>